<keyword evidence="4" id="KW-0560">Oxidoreductase</keyword>
<dbReference type="InterPro" id="IPR016171">
    <property type="entry name" value="Vanillyl_alc_oxidase_C-sub2"/>
</dbReference>
<evidence type="ECO:0000313" key="7">
    <source>
        <dbReference type="EMBL" id="TQE95649.1"/>
    </source>
</evidence>
<evidence type="ECO:0000313" key="8">
    <source>
        <dbReference type="Proteomes" id="UP000317371"/>
    </source>
</evidence>
<dbReference type="InterPro" id="IPR016166">
    <property type="entry name" value="FAD-bd_PCMH"/>
</dbReference>
<dbReference type="InterPro" id="IPR004113">
    <property type="entry name" value="FAD-bd_oxidored_4_C"/>
</dbReference>
<evidence type="ECO:0000256" key="5">
    <source>
        <dbReference type="SAM" id="MobiDB-lite"/>
    </source>
</evidence>
<dbReference type="Pfam" id="PF01565">
    <property type="entry name" value="FAD_binding_4"/>
    <property type="match status" value="1"/>
</dbReference>
<dbReference type="InterPro" id="IPR016164">
    <property type="entry name" value="FAD-linked_Oxase-like_C"/>
</dbReference>
<dbReference type="OrthoDB" id="9767256at2"/>
<keyword evidence="3" id="KW-0274">FAD</keyword>
<reference evidence="7 8" key="1">
    <citation type="submission" date="2019-06" db="EMBL/GenBank/DDBJ databases">
        <title>Genome sequence of Litorilinea aerophila BAA-2444.</title>
        <authorList>
            <person name="Maclea K.S."/>
            <person name="Maurais E.G."/>
            <person name="Iannazzi L.C."/>
        </authorList>
    </citation>
    <scope>NUCLEOTIDE SEQUENCE [LARGE SCALE GENOMIC DNA]</scope>
    <source>
        <strain evidence="7 8">ATCC BAA-2444</strain>
    </source>
</reference>
<dbReference type="InterPro" id="IPR016169">
    <property type="entry name" value="FAD-bd_PCMH_sub2"/>
</dbReference>
<dbReference type="FunCoup" id="A0A540VFV9">
    <property type="interactions" value="397"/>
</dbReference>
<evidence type="ECO:0000256" key="3">
    <source>
        <dbReference type="ARBA" id="ARBA00022827"/>
    </source>
</evidence>
<dbReference type="InterPro" id="IPR036318">
    <property type="entry name" value="FAD-bd_PCMH-like_sf"/>
</dbReference>
<feature type="region of interest" description="Disordered" evidence="5">
    <location>
        <begin position="456"/>
        <end position="476"/>
    </location>
</feature>
<comment type="cofactor">
    <cofactor evidence="1">
        <name>FAD</name>
        <dbReference type="ChEBI" id="CHEBI:57692"/>
    </cofactor>
</comment>
<dbReference type="EMBL" id="VIGC01000012">
    <property type="protein sequence ID" value="TQE95649.1"/>
    <property type="molecule type" value="Genomic_DNA"/>
</dbReference>
<dbReference type="PANTHER" id="PTHR42934">
    <property type="entry name" value="GLYCOLATE OXIDASE SUBUNIT GLCD"/>
    <property type="match status" value="1"/>
</dbReference>
<dbReference type="InParanoid" id="A0A540VFV9"/>
<dbReference type="PANTHER" id="PTHR42934:SF1">
    <property type="entry name" value="GLYCOLATE OXIDASE SUBUNIT GLCD"/>
    <property type="match status" value="1"/>
</dbReference>
<name>A0A540VFV9_9CHLR</name>
<gene>
    <name evidence="7" type="ORF">FKZ61_11015</name>
</gene>
<dbReference type="SUPFAM" id="SSF55103">
    <property type="entry name" value="FAD-linked oxidases, C-terminal domain"/>
    <property type="match status" value="1"/>
</dbReference>
<dbReference type="PROSITE" id="PS51387">
    <property type="entry name" value="FAD_PCMH"/>
    <property type="match status" value="1"/>
</dbReference>
<dbReference type="Gene3D" id="3.30.43.10">
    <property type="entry name" value="Uridine Diphospho-n-acetylenolpyruvylglucosamine Reductase, domain 2"/>
    <property type="match status" value="1"/>
</dbReference>
<evidence type="ECO:0000256" key="1">
    <source>
        <dbReference type="ARBA" id="ARBA00001974"/>
    </source>
</evidence>
<protein>
    <submittedName>
        <fullName evidence="7">FAD-binding protein</fullName>
    </submittedName>
</protein>
<keyword evidence="2" id="KW-0285">Flavoprotein</keyword>
<organism evidence="7 8">
    <name type="scientific">Litorilinea aerophila</name>
    <dbReference type="NCBI Taxonomy" id="1204385"/>
    <lineage>
        <taxon>Bacteria</taxon>
        <taxon>Bacillati</taxon>
        <taxon>Chloroflexota</taxon>
        <taxon>Caldilineae</taxon>
        <taxon>Caldilineales</taxon>
        <taxon>Caldilineaceae</taxon>
        <taxon>Litorilinea</taxon>
    </lineage>
</organism>
<dbReference type="RefSeq" id="WP_141610184.1">
    <property type="nucleotide sequence ID" value="NZ_VIGC02000012.1"/>
</dbReference>
<keyword evidence="8" id="KW-1185">Reference proteome</keyword>
<dbReference type="AlphaFoldDB" id="A0A540VFV9"/>
<dbReference type="GO" id="GO:0071949">
    <property type="term" value="F:FAD binding"/>
    <property type="evidence" value="ECO:0007669"/>
    <property type="project" value="InterPro"/>
</dbReference>
<dbReference type="Pfam" id="PF02913">
    <property type="entry name" value="FAD-oxidase_C"/>
    <property type="match status" value="1"/>
</dbReference>
<feature type="domain" description="FAD-binding PCMH-type" evidence="6">
    <location>
        <begin position="37"/>
        <end position="215"/>
    </location>
</feature>
<dbReference type="Gene3D" id="3.30.70.2740">
    <property type="match status" value="1"/>
</dbReference>
<feature type="compositionally biased region" description="Polar residues" evidence="5">
    <location>
        <begin position="466"/>
        <end position="476"/>
    </location>
</feature>
<evidence type="ECO:0000256" key="4">
    <source>
        <dbReference type="ARBA" id="ARBA00023002"/>
    </source>
</evidence>
<dbReference type="Proteomes" id="UP000317371">
    <property type="component" value="Unassembled WGS sequence"/>
</dbReference>
<dbReference type="Gene3D" id="3.30.465.10">
    <property type="match status" value="1"/>
</dbReference>
<dbReference type="Gene3D" id="1.10.45.10">
    <property type="entry name" value="Vanillyl-alcohol Oxidase, Chain A, domain 4"/>
    <property type="match status" value="1"/>
</dbReference>
<dbReference type="GO" id="GO:0016491">
    <property type="term" value="F:oxidoreductase activity"/>
    <property type="evidence" value="ECO:0007669"/>
    <property type="project" value="UniProtKB-KW"/>
</dbReference>
<dbReference type="InterPro" id="IPR016167">
    <property type="entry name" value="FAD-bd_PCMH_sub1"/>
</dbReference>
<dbReference type="Gene3D" id="3.30.70.2190">
    <property type="match status" value="1"/>
</dbReference>
<dbReference type="SUPFAM" id="SSF56176">
    <property type="entry name" value="FAD-binding/transporter-associated domain-like"/>
    <property type="match status" value="1"/>
</dbReference>
<evidence type="ECO:0000256" key="2">
    <source>
        <dbReference type="ARBA" id="ARBA00022630"/>
    </source>
</evidence>
<sequence>MVTAPFFAALARLIPPQRLLQRPEQLAPYESDALTAFRARPAAVVLVESQQEVIDVVRLCHEHGVPFVARGSGTSLSGGSLPLADGIVIALNRLNRILQLDPRQRIAVVEPGVINLDVTKAAAPYGLYYAPDPSSQLICTIGGNVAFNSGGAHCLKYGMTSNHVLGIKAVLPDGEVVEMGGPSLENVGPDLHGFFVGSEGLFGIALEITLRLLPKPESYRTVLAAYASLEAAGDAVAQVVASGLLPGAMEIMDHLAIQAAEAAVHAGYPQDAAALLIVELEGEQIQVDAEFQQLMQVIQASGATEIRVAHDEAERARIWKGRKGAFSAVGRLSPDYIVQDGVVPRSRLGQALAQIEKLSQAYGLRVANVFHAGDGNLHPLILFNGREPGALERAEALAGEILRMCIELGGSITGEHGVGMEKRQYMPEMFNETDMAVMHQVRRRVDPKELANRGKMLPGMAPHPQPIQTQEVMVQP</sequence>
<dbReference type="InterPro" id="IPR051914">
    <property type="entry name" value="FAD-linked_OxidoTrans_Type4"/>
</dbReference>
<evidence type="ECO:0000259" key="6">
    <source>
        <dbReference type="PROSITE" id="PS51387"/>
    </source>
</evidence>
<accession>A0A540VFV9</accession>
<proteinExistence type="predicted"/>
<comment type="caution">
    <text evidence="7">The sequence shown here is derived from an EMBL/GenBank/DDBJ whole genome shotgun (WGS) entry which is preliminary data.</text>
</comment>
<dbReference type="InterPro" id="IPR006094">
    <property type="entry name" value="Oxid_FAD_bind_N"/>
</dbReference>